<dbReference type="InterPro" id="IPR000620">
    <property type="entry name" value="EamA_dom"/>
</dbReference>
<feature type="transmembrane region" description="Helical" evidence="7">
    <location>
        <begin position="220"/>
        <end position="243"/>
    </location>
</feature>
<proteinExistence type="inferred from homology"/>
<protein>
    <submittedName>
        <fullName evidence="9">Putative membrane protein</fullName>
    </submittedName>
</protein>
<dbReference type="EMBL" id="AWVQ01000756">
    <property type="protein sequence ID" value="ERK69278.1"/>
    <property type="molecule type" value="Genomic_DNA"/>
</dbReference>
<dbReference type="Pfam" id="PF00892">
    <property type="entry name" value="EamA"/>
    <property type="match status" value="2"/>
</dbReference>
<comment type="similarity">
    <text evidence="2">Belongs to the EamA transporter family.</text>
</comment>
<keyword evidence="5 7" id="KW-1133">Transmembrane helix</keyword>
<evidence type="ECO:0000256" key="1">
    <source>
        <dbReference type="ARBA" id="ARBA00004651"/>
    </source>
</evidence>
<feature type="transmembrane region" description="Helical" evidence="7">
    <location>
        <begin position="26"/>
        <end position="46"/>
    </location>
</feature>
<comment type="caution">
    <text evidence="9">The sequence shown here is derived from an EMBL/GenBank/DDBJ whole genome shotgun (WGS) entry which is preliminary data.</text>
</comment>
<dbReference type="SUPFAM" id="SSF103481">
    <property type="entry name" value="Multidrug resistance efflux transporter EmrE"/>
    <property type="match status" value="2"/>
</dbReference>
<gene>
    <name evidence="9" type="ORF">N136_04401</name>
</gene>
<dbReference type="HOGENOM" id="CLU_033863_21_0_11"/>
<feature type="domain" description="EamA" evidence="8">
    <location>
        <begin position="165"/>
        <end position="294"/>
    </location>
</feature>
<reference evidence="9 10" key="1">
    <citation type="submission" date="2013-08" db="EMBL/GenBank/DDBJ databases">
        <authorList>
            <person name="Weinstock G."/>
            <person name="Sodergren E."/>
            <person name="Wylie T."/>
            <person name="Fulton L."/>
            <person name="Fulton R."/>
            <person name="Fronick C."/>
            <person name="O'Laughlin M."/>
            <person name="Godfrey J."/>
            <person name="Miner T."/>
            <person name="Herter B."/>
            <person name="Appelbaum E."/>
            <person name="Cordes M."/>
            <person name="Lek S."/>
            <person name="Wollam A."/>
            <person name="Pepin K.H."/>
            <person name="Palsikar V.B."/>
            <person name="Mitreva M."/>
            <person name="Wilson R.K."/>
        </authorList>
    </citation>
    <scope>NUCLEOTIDE SEQUENCE [LARGE SCALE GENOMIC DNA]</scope>
    <source>
        <strain evidence="9 10">ATCC 14665</strain>
    </source>
</reference>
<keyword evidence="6 7" id="KW-0472">Membrane</keyword>
<name>U2SVD7_LEIAQ</name>
<dbReference type="InterPro" id="IPR037185">
    <property type="entry name" value="EmrE-like"/>
</dbReference>
<keyword evidence="4 7" id="KW-0812">Transmembrane</keyword>
<feature type="transmembrane region" description="Helical" evidence="7">
    <location>
        <begin position="167"/>
        <end position="187"/>
    </location>
</feature>
<feature type="transmembrane region" description="Helical" evidence="7">
    <location>
        <begin position="52"/>
        <end position="70"/>
    </location>
</feature>
<dbReference type="PANTHER" id="PTHR42920">
    <property type="entry name" value="OS03G0707200 PROTEIN-RELATED"/>
    <property type="match status" value="1"/>
</dbReference>
<feature type="transmembrane region" description="Helical" evidence="7">
    <location>
        <begin position="111"/>
        <end position="130"/>
    </location>
</feature>
<feature type="transmembrane region" description="Helical" evidence="7">
    <location>
        <begin position="82"/>
        <end position="99"/>
    </location>
</feature>
<feature type="domain" description="EamA" evidence="8">
    <location>
        <begin position="28"/>
        <end position="152"/>
    </location>
</feature>
<evidence type="ECO:0000256" key="7">
    <source>
        <dbReference type="SAM" id="Phobius"/>
    </source>
</evidence>
<keyword evidence="3" id="KW-1003">Cell membrane</keyword>
<evidence type="ECO:0000256" key="3">
    <source>
        <dbReference type="ARBA" id="ARBA00022475"/>
    </source>
</evidence>
<dbReference type="PATRIC" id="fig|1358026.3.peg.3598"/>
<organism evidence="9 10">
    <name type="scientific">Leifsonia aquatica ATCC 14665</name>
    <dbReference type="NCBI Taxonomy" id="1358026"/>
    <lineage>
        <taxon>Bacteria</taxon>
        <taxon>Bacillati</taxon>
        <taxon>Actinomycetota</taxon>
        <taxon>Actinomycetes</taxon>
        <taxon>Micrococcales</taxon>
        <taxon>Microbacteriaceae</taxon>
        <taxon>Leifsonia</taxon>
    </lineage>
</organism>
<evidence type="ECO:0000313" key="9">
    <source>
        <dbReference type="EMBL" id="ERK69278.1"/>
    </source>
</evidence>
<dbReference type="AlphaFoldDB" id="U2SVD7"/>
<dbReference type="PANTHER" id="PTHR42920:SF5">
    <property type="entry name" value="EAMA DOMAIN-CONTAINING PROTEIN"/>
    <property type="match status" value="1"/>
</dbReference>
<feature type="transmembrane region" description="Helical" evidence="7">
    <location>
        <begin position="194"/>
        <end position="214"/>
    </location>
</feature>
<feature type="transmembrane region" description="Helical" evidence="7">
    <location>
        <begin position="137"/>
        <end position="155"/>
    </location>
</feature>
<comment type="subcellular location">
    <subcellularLocation>
        <location evidence="1">Cell membrane</location>
        <topology evidence="1">Multi-pass membrane protein</topology>
    </subcellularLocation>
</comment>
<evidence type="ECO:0000256" key="5">
    <source>
        <dbReference type="ARBA" id="ARBA00022989"/>
    </source>
</evidence>
<evidence type="ECO:0000256" key="6">
    <source>
        <dbReference type="ARBA" id="ARBA00023136"/>
    </source>
</evidence>
<evidence type="ECO:0000259" key="8">
    <source>
        <dbReference type="Pfam" id="PF00892"/>
    </source>
</evidence>
<dbReference type="GO" id="GO:0005886">
    <property type="term" value="C:plasma membrane"/>
    <property type="evidence" value="ECO:0007669"/>
    <property type="project" value="UniProtKB-SubCell"/>
</dbReference>
<evidence type="ECO:0000313" key="10">
    <source>
        <dbReference type="Proteomes" id="UP000016605"/>
    </source>
</evidence>
<evidence type="ECO:0000256" key="2">
    <source>
        <dbReference type="ARBA" id="ARBA00007362"/>
    </source>
</evidence>
<evidence type="ECO:0000256" key="4">
    <source>
        <dbReference type="ARBA" id="ARBA00022692"/>
    </source>
</evidence>
<dbReference type="InterPro" id="IPR051258">
    <property type="entry name" value="Diverse_Substrate_Transporter"/>
</dbReference>
<sequence length="310" mass="32500">MCRMLHTPDRTRDPARRRFAVSRQEGALLAITALWGSTFLIVHLAMEHSGPWFFVGLRFGVAGLLGLVIFHRSVRGMRWRDVGAGAAIGVSIALGYGLQTMGLQTISSSTSAFITALYVPLVPLLQWLVFRRAPRPLTLVGVGLAFVGLLLLAGPDALTVGLGPGEIATLVSTLPIAAEILLIGLFAKSVDVGRVTIVQLLVAGGAGFLAMPIVGEAAPAFSWAWLLPGVGLGVASCVIQLTMNWAQRSVSPTRATIIYAGEPVWAGVIGRIAGDRLPPIAIAGAGLIVAGVIVSELRPAKRRETPPGLG</sequence>
<accession>U2SVD7</accession>
<dbReference type="Proteomes" id="UP000016605">
    <property type="component" value="Unassembled WGS sequence"/>
</dbReference>